<accession>A0ABU3PZ22</accession>
<dbReference type="InterPro" id="IPR011659">
    <property type="entry name" value="WD40"/>
</dbReference>
<dbReference type="SUPFAM" id="SSF82171">
    <property type="entry name" value="DPP6 N-terminal domain-like"/>
    <property type="match status" value="1"/>
</dbReference>
<dbReference type="RefSeq" id="WP_315734362.1">
    <property type="nucleotide sequence ID" value="NZ_JAVYII010000007.1"/>
</dbReference>
<dbReference type="Gene3D" id="2.120.10.30">
    <property type="entry name" value="TolB, C-terminal domain"/>
    <property type="match status" value="1"/>
</dbReference>
<comment type="caution">
    <text evidence="1">The sequence shown here is derived from an EMBL/GenBank/DDBJ whole genome shotgun (WGS) entry which is preliminary data.</text>
</comment>
<evidence type="ECO:0000313" key="1">
    <source>
        <dbReference type="EMBL" id="MDT9594515.1"/>
    </source>
</evidence>
<evidence type="ECO:0000313" key="2">
    <source>
        <dbReference type="Proteomes" id="UP001268542"/>
    </source>
</evidence>
<protein>
    <recommendedName>
        <fullName evidence="3">WD40 repeat protein</fullName>
    </recommendedName>
</protein>
<dbReference type="InterPro" id="IPR011042">
    <property type="entry name" value="6-blade_b-propeller_TolB-like"/>
</dbReference>
<proteinExistence type="predicted"/>
<dbReference type="Pfam" id="PF07676">
    <property type="entry name" value="PD40"/>
    <property type="match status" value="1"/>
</dbReference>
<dbReference type="EMBL" id="JAVYII010000007">
    <property type="protein sequence ID" value="MDT9594515.1"/>
    <property type="molecule type" value="Genomic_DNA"/>
</dbReference>
<sequence>MTRRARVAVFTALVVLVGLAAAGLALRQAAEQREQARTPPSVAVASHRLTDLADLTAAGPAIVFRHTGLDRDYGHLAAVALDDPAGPRAVGDVACDRVAASRSRVSCLQVQRGVVTRYALVELGADLEPRATTPLPGIPSRTRLSPDGSLVATTTFVTGHSYQQSGFSTATEIRATDGSSGGDAGDLEDFRLVVDGREVAPVDRNVWGVTFVDDRWFYATVATGGVTHLVRGDLTTRTLTALRTNVECPSLSPDGTRLAYKVDDDAPGTHWSFAVLDLASGEETVLAGETRGVDDQAAWLDDDTLMYGVPRADEAGVTDVWSLDVERAGAAPQLLVEQAWSPTVVAGP</sequence>
<organism evidence="1 2">
    <name type="scientific">Nocardioides imazamoxiresistens</name>
    <dbReference type="NCBI Taxonomy" id="3231893"/>
    <lineage>
        <taxon>Bacteria</taxon>
        <taxon>Bacillati</taxon>
        <taxon>Actinomycetota</taxon>
        <taxon>Actinomycetes</taxon>
        <taxon>Propionibacteriales</taxon>
        <taxon>Nocardioidaceae</taxon>
        <taxon>Nocardioides</taxon>
    </lineage>
</organism>
<name>A0ABU3PZ22_9ACTN</name>
<keyword evidence="2" id="KW-1185">Reference proteome</keyword>
<reference evidence="1 2" key="1">
    <citation type="submission" date="2023-08" db="EMBL/GenBank/DDBJ databases">
        <title>Nocardioides seae sp. nov., a bacterium isolated from a soil.</title>
        <authorList>
            <person name="Wang X."/>
        </authorList>
    </citation>
    <scope>NUCLEOTIDE SEQUENCE [LARGE SCALE GENOMIC DNA]</scope>
    <source>
        <strain evidence="1 2">YZH12</strain>
    </source>
</reference>
<dbReference type="Proteomes" id="UP001268542">
    <property type="component" value="Unassembled WGS sequence"/>
</dbReference>
<gene>
    <name evidence="1" type="ORF">RDV89_15630</name>
</gene>
<evidence type="ECO:0008006" key="3">
    <source>
        <dbReference type="Google" id="ProtNLM"/>
    </source>
</evidence>